<feature type="transmembrane region" description="Helical" evidence="1">
    <location>
        <begin position="6"/>
        <end position="25"/>
    </location>
</feature>
<keyword evidence="3" id="KW-1185">Reference proteome</keyword>
<evidence type="ECO:0000313" key="2">
    <source>
        <dbReference type="EMBL" id="MCT2406843.1"/>
    </source>
</evidence>
<protein>
    <submittedName>
        <fullName evidence="2">Uncharacterized protein</fullName>
    </submittedName>
</protein>
<dbReference type="Proteomes" id="UP001142057">
    <property type="component" value="Unassembled WGS sequence"/>
</dbReference>
<evidence type="ECO:0000256" key="1">
    <source>
        <dbReference type="SAM" id="Phobius"/>
    </source>
</evidence>
<keyword evidence="1" id="KW-0812">Transmembrane</keyword>
<organism evidence="2 3">
    <name type="scientific">Chryseobacterium pyrolae</name>
    <dbReference type="NCBI Taxonomy" id="2987481"/>
    <lineage>
        <taxon>Bacteria</taxon>
        <taxon>Pseudomonadati</taxon>
        <taxon>Bacteroidota</taxon>
        <taxon>Flavobacteriia</taxon>
        <taxon>Flavobacteriales</taxon>
        <taxon>Weeksellaceae</taxon>
        <taxon>Chryseobacterium group</taxon>
        <taxon>Chryseobacterium</taxon>
    </lineage>
</organism>
<keyword evidence="1" id="KW-0472">Membrane</keyword>
<name>A0ABT2IDX3_9FLAO</name>
<proteinExistence type="predicted"/>
<sequence length="131" mass="15322">MKNIYFYSLFIFSTVLVIILSSFQITRGRHIYRNQWKIPAHKNLNIKNSSKESLEVVLYNPSQTDPLQYVINNREIKELPTNDSVQVKVDFKHQVFIVNNSAHEGQFRLKILNNSGRIKAAFKDQPSKQQN</sequence>
<evidence type="ECO:0000313" key="3">
    <source>
        <dbReference type="Proteomes" id="UP001142057"/>
    </source>
</evidence>
<reference evidence="2" key="1">
    <citation type="submission" date="2022-08" db="EMBL/GenBank/DDBJ databases">
        <title>Chryseobacterium antibioticum,isolated from the rhizosphere soil of Pyrola in Tibet.</title>
        <authorList>
            <person name="Kan Y."/>
        </authorList>
    </citation>
    <scope>NUCLEOTIDE SEQUENCE</scope>
    <source>
        <strain evidence="2">Pc2-12</strain>
    </source>
</reference>
<gene>
    <name evidence="2" type="ORF">NZD88_04635</name>
</gene>
<dbReference type="RefSeq" id="WP_259827795.1">
    <property type="nucleotide sequence ID" value="NZ_JANZQH010000002.1"/>
</dbReference>
<dbReference type="EMBL" id="JANZQH010000002">
    <property type="protein sequence ID" value="MCT2406843.1"/>
    <property type="molecule type" value="Genomic_DNA"/>
</dbReference>
<accession>A0ABT2IDX3</accession>
<comment type="caution">
    <text evidence="2">The sequence shown here is derived from an EMBL/GenBank/DDBJ whole genome shotgun (WGS) entry which is preliminary data.</text>
</comment>
<keyword evidence="1" id="KW-1133">Transmembrane helix</keyword>